<protein>
    <submittedName>
        <fullName evidence="1">Uncharacterized protein</fullName>
    </submittedName>
</protein>
<evidence type="ECO:0000313" key="1">
    <source>
        <dbReference type="EMBL" id="KAJ3645868.1"/>
    </source>
</evidence>
<reference evidence="1" key="1">
    <citation type="journal article" date="2023" name="G3 (Bethesda)">
        <title>Whole genome assemblies of Zophobas morio and Tenebrio molitor.</title>
        <authorList>
            <person name="Kaur S."/>
            <person name="Stinson S.A."/>
            <person name="diCenzo G.C."/>
        </authorList>
    </citation>
    <scope>NUCLEOTIDE SEQUENCE</scope>
    <source>
        <strain evidence="1">QUZm001</strain>
    </source>
</reference>
<dbReference type="AlphaFoldDB" id="A0AA38HX35"/>
<keyword evidence="2" id="KW-1185">Reference proteome</keyword>
<dbReference type="Proteomes" id="UP001168821">
    <property type="component" value="Unassembled WGS sequence"/>
</dbReference>
<gene>
    <name evidence="1" type="ORF">Zmor_023491</name>
</gene>
<evidence type="ECO:0000313" key="2">
    <source>
        <dbReference type="Proteomes" id="UP001168821"/>
    </source>
</evidence>
<dbReference type="EMBL" id="JALNTZ010000007">
    <property type="protein sequence ID" value="KAJ3645868.1"/>
    <property type="molecule type" value="Genomic_DNA"/>
</dbReference>
<organism evidence="1 2">
    <name type="scientific">Zophobas morio</name>
    <dbReference type="NCBI Taxonomy" id="2755281"/>
    <lineage>
        <taxon>Eukaryota</taxon>
        <taxon>Metazoa</taxon>
        <taxon>Ecdysozoa</taxon>
        <taxon>Arthropoda</taxon>
        <taxon>Hexapoda</taxon>
        <taxon>Insecta</taxon>
        <taxon>Pterygota</taxon>
        <taxon>Neoptera</taxon>
        <taxon>Endopterygota</taxon>
        <taxon>Coleoptera</taxon>
        <taxon>Polyphaga</taxon>
        <taxon>Cucujiformia</taxon>
        <taxon>Tenebrionidae</taxon>
        <taxon>Zophobas</taxon>
    </lineage>
</organism>
<proteinExistence type="predicted"/>
<sequence>MTCSGWSVGKFVPFIETSFPYHRFTSNKNIHNLQGYSTAIANGENLLFWNPNKNYPTSELAGQFLWPELAAAIQNTPLQILKRDNLSGRN</sequence>
<name>A0AA38HX35_9CUCU</name>
<accession>A0AA38HX35</accession>
<comment type="caution">
    <text evidence="1">The sequence shown here is derived from an EMBL/GenBank/DDBJ whole genome shotgun (WGS) entry which is preliminary data.</text>
</comment>